<dbReference type="EMBL" id="LLXL01002021">
    <property type="protein sequence ID" value="PKK62095.1"/>
    <property type="molecule type" value="Genomic_DNA"/>
</dbReference>
<organism evidence="1 2">
    <name type="scientific">Rhizophagus irregularis</name>
    <dbReference type="NCBI Taxonomy" id="588596"/>
    <lineage>
        <taxon>Eukaryota</taxon>
        <taxon>Fungi</taxon>
        <taxon>Fungi incertae sedis</taxon>
        <taxon>Mucoromycota</taxon>
        <taxon>Glomeromycotina</taxon>
        <taxon>Glomeromycetes</taxon>
        <taxon>Glomerales</taxon>
        <taxon>Glomeraceae</taxon>
        <taxon>Rhizophagus</taxon>
    </lineage>
</organism>
<gene>
    <name evidence="1" type="ORF">RhiirC2_790868</name>
</gene>
<reference evidence="1 2" key="1">
    <citation type="submission" date="2016-04" db="EMBL/GenBank/DDBJ databases">
        <title>Genome analyses suggest a sexual origin of heterokaryosis in a supposedly ancient asexual fungus.</title>
        <authorList>
            <person name="Ropars J."/>
            <person name="Sedzielewska K."/>
            <person name="Noel J."/>
            <person name="Charron P."/>
            <person name="Farinelli L."/>
            <person name="Marton T."/>
            <person name="Kruger M."/>
            <person name="Pelin A."/>
            <person name="Brachmann A."/>
            <person name="Corradi N."/>
        </authorList>
    </citation>
    <scope>NUCLEOTIDE SEQUENCE [LARGE SCALE GENOMIC DNA]</scope>
    <source>
        <strain evidence="1 2">C2</strain>
    </source>
</reference>
<dbReference type="AlphaFoldDB" id="A0A2N1MKD4"/>
<dbReference type="VEuPathDB" id="FungiDB:FUN_024667"/>
<dbReference type="VEuPathDB" id="FungiDB:RhiirA1_474352"/>
<comment type="caution">
    <text evidence="1">The sequence shown here is derived from an EMBL/GenBank/DDBJ whole genome shotgun (WGS) entry which is preliminary data.</text>
</comment>
<name>A0A2N1MKD4_9GLOM</name>
<protein>
    <submittedName>
        <fullName evidence="1">Uncharacterized protein</fullName>
    </submittedName>
</protein>
<accession>A0A2N1MKD4</accession>
<sequence>MEAKHQIINEESLISIKEKVNKEQSSCYIKDLEYYWKEVITELNKDSVKQKHEKEKENFNLQSKNELNKKFNIIVNPKRTKASKWIANIEQCSLDNERKPNFKLSKPVVIIYGNEDMEDRVKKVLGYIVWLLEEAQRLDELEDKK</sequence>
<dbReference type="Proteomes" id="UP000233469">
    <property type="component" value="Unassembled WGS sequence"/>
</dbReference>
<proteinExistence type="predicted"/>
<reference evidence="1 2" key="2">
    <citation type="submission" date="2017-10" db="EMBL/GenBank/DDBJ databases">
        <title>Extensive intraspecific genome diversity in a model arbuscular mycorrhizal fungus.</title>
        <authorList>
            <person name="Chen E.C.H."/>
            <person name="Morin E."/>
            <person name="Baudet D."/>
            <person name="Noel J."/>
            <person name="Ndikumana S."/>
            <person name="Charron P."/>
            <person name="St-Onge C."/>
            <person name="Giorgi J."/>
            <person name="Grigoriev I.V."/>
            <person name="Roux C."/>
            <person name="Martin F.M."/>
            <person name="Corradi N."/>
        </authorList>
    </citation>
    <scope>NUCLEOTIDE SEQUENCE [LARGE SCALE GENOMIC DNA]</scope>
    <source>
        <strain evidence="1 2">C2</strain>
    </source>
</reference>
<evidence type="ECO:0000313" key="2">
    <source>
        <dbReference type="Proteomes" id="UP000233469"/>
    </source>
</evidence>
<evidence type="ECO:0000313" key="1">
    <source>
        <dbReference type="EMBL" id="PKK62095.1"/>
    </source>
</evidence>